<dbReference type="Gene3D" id="3.40.50.720">
    <property type="entry name" value="NAD(P)-binding Rossmann-like Domain"/>
    <property type="match status" value="1"/>
</dbReference>
<gene>
    <name evidence="3" type="ORF">A3I51_04280</name>
</gene>
<dbReference type="InterPro" id="IPR001509">
    <property type="entry name" value="Epimerase_deHydtase"/>
</dbReference>
<comment type="similarity">
    <text evidence="1">Belongs to the NAD(P)-dependent epimerase/dehydratase family.</text>
</comment>
<dbReference type="EMBL" id="MFKA01000082">
    <property type="protein sequence ID" value="OGG31066.1"/>
    <property type="molecule type" value="Genomic_DNA"/>
</dbReference>
<dbReference type="PRINTS" id="PR01713">
    <property type="entry name" value="NUCEPIMERASE"/>
</dbReference>
<dbReference type="AlphaFoldDB" id="A0A1F6B2B3"/>
<reference evidence="3 4" key="1">
    <citation type="journal article" date="2016" name="Nat. Commun.">
        <title>Thousands of microbial genomes shed light on interconnected biogeochemical processes in an aquifer system.</title>
        <authorList>
            <person name="Anantharaman K."/>
            <person name="Brown C.T."/>
            <person name="Hug L.A."/>
            <person name="Sharon I."/>
            <person name="Castelle C.J."/>
            <person name="Probst A.J."/>
            <person name="Thomas B.C."/>
            <person name="Singh A."/>
            <person name="Wilkins M.J."/>
            <person name="Karaoz U."/>
            <person name="Brodie E.L."/>
            <person name="Williams K.H."/>
            <person name="Hubbard S.S."/>
            <person name="Banfield J.F."/>
        </authorList>
    </citation>
    <scope>NUCLEOTIDE SEQUENCE [LARGE SCALE GENOMIC DNA]</scope>
</reference>
<name>A0A1F6B2B3_9BACT</name>
<dbReference type="Pfam" id="PF01370">
    <property type="entry name" value="Epimerase"/>
    <property type="match status" value="1"/>
</dbReference>
<proteinExistence type="inferred from homology"/>
<dbReference type="SUPFAM" id="SSF51735">
    <property type="entry name" value="NAD(P)-binding Rossmann-fold domains"/>
    <property type="match status" value="1"/>
</dbReference>
<evidence type="ECO:0000256" key="1">
    <source>
        <dbReference type="ARBA" id="ARBA00007637"/>
    </source>
</evidence>
<evidence type="ECO:0000259" key="2">
    <source>
        <dbReference type="Pfam" id="PF01370"/>
    </source>
</evidence>
<organism evidence="3 4">
    <name type="scientific">Candidatus Gottesmanbacteria bacterium RIFCSPLOWO2_02_FULL_38_8</name>
    <dbReference type="NCBI Taxonomy" id="1798397"/>
    <lineage>
        <taxon>Bacteria</taxon>
        <taxon>Candidatus Gottesmaniibacteriota</taxon>
    </lineage>
</organism>
<evidence type="ECO:0000313" key="3">
    <source>
        <dbReference type="EMBL" id="OGG31066.1"/>
    </source>
</evidence>
<protein>
    <recommendedName>
        <fullName evidence="2">NAD-dependent epimerase/dehydratase domain-containing protein</fullName>
    </recommendedName>
</protein>
<comment type="caution">
    <text evidence="3">The sequence shown here is derived from an EMBL/GenBank/DDBJ whole genome shotgun (WGS) entry which is preliminary data.</text>
</comment>
<evidence type="ECO:0000313" key="4">
    <source>
        <dbReference type="Proteomes" id="UP000179209"/>
    </source>
</evidence>
<dbReference type="Proteomes" id="UP000179209">
    <property type="component" value="Unassembled WGS sequence"/>
</dbReference>
<dbReference type="InterPro" id="IPR036291">
    <property type="entry name" value="NAD(P)-bd_dom_sf"/>
</dbReference>
<dbReference type="PANTHER" id="PTHR43000">
    <property type="entry name" value="DTDP-D-GLUCOSE 4,6-DEHYDRATASE-RELATED"/>
    <property type="match status" value="1"/>
</dbReference>
<feature type="domain" description="NAD-dependent epimerase/dehydratase" evidence="2">
    <location>
        <begin position="4"/>
        <end position="246"/>
    </location>
</feature>
<accession>A0A1F6B2B3</accession>
<sequence length="318" mass="36351">MKKILITGGAGFIGSNLSKELLKDNDYYITAVDNLDRYYPELFKMSNINQFLINNNFKFYRENILNVDKLKAIFERESPDIVIHLAAKVGIRESFKNPKEFEETNIRGTNNVLLLSSKLKVNKFIFASSSSVYGADKPIPFSEEQKITFQISPYASSKMSGELLCRKFHNLSRINIIILRLFSVYGPLGRPDMVPYRLVESIYKSKKFNKFGNGDSERDYTSIEDLIIGFISVIEKNFGFEIINLGTGTSTSLNDLIRTTEELIGKKAIINSLPAQKGDIQKVKADITKAKKILDFNPQYNLINGMKSFINWYRENRL</sequence>